<dbReference type="EMBL" id="JAUSUD010000017">
    <property type="protein sequence ID" value="MDQ0232008.1"/>
    <property type="molecule type" value="Genomic_DNA"/>
</dbReference>
<keyword evidence="4" id="KW-0472">Membrane</keyword>
<dbReference type="InterPro" id="IPR009057">
    <property type="entry name" value="Homeodomain-like_sf"/>
</dbReference>
<sequence length="756" mass="88852">MKHKPKYFYRLFLPFVLIGTLVMIAFNGVAYILTKDKLDEKISLEKLENVVQTKNTLEQKIQTLDYALNSYIYDNPFKQYMELPLTASNFDTYREIIKRLNYISAFGPSQTSIELVSLKGNWVINKEGLKQLTHKQKEEVKSKYIELANTSTWVVEEDNKKEILLVKKTPFNLKESNGILIVHIPLNSFSNLIYKQSDSNPIFIYNQEGKFIYQSNALEEEGLHKKYIEQILNEEIHTTDVLDEIVNKQETNKIAYTKSEYNGWIYVTRINDKELSAAVKPTIIALVLMSLFMLLVTIVIGYISSDYFSKPIRELQTYIPKQPKSKYKDEFEQIGHSIREVVSRNEVLEHTIVNQHEQLKTLFMLNLFRGRLTEAEIVEQLKGFRFPSKWKYLYVMAIQFDSLKKSEFTRKDKDVLLFSINQIVSEVVSENELLPPTVVDSHTQATIFISQTDNFNMHVQNINQYSEEIQKRVNEIFDVTISIGISRPFEQLSDCKQALEQGIESLRYRLKVGKESIIFYETVAPIYSSNQIKTYFPKILENQLFDAIKLGDSEKALTSLHQLFADLYKNNHNPHELEVNIMRFINDIIHLMHVMGMDTLIMDDYKTIYHAISDMKTSEEIEMYVKKNMIYPMIEAITERTDTQYKTISNQILHIIENEYDSDLSLESIATRLHYNKNYLSSIFKKEFQQTFSEYLTLYRYDKAKKWLKETNMSVREISEKLQYRNSQNFIRSFRKIEGITPGKYRDLHRDDSLSF</sequence>
<dbReference type="SUPFAM" id="SSF46689">
    <property type="entry name" value="Homeodomain-like"/>
    <property type="match status" value="2"/>
</dbReference>
<keyword evidence="2" id="KW-0238">DNA-binding</keyword>
<evidence type="ECO:0000256" key="3">
    <source>
        <dbReference type="ARBA" id="ARBA00023163"/>
    </source>
</evidence>
<dbReference type="PROSITE" id="PS01124">
    <property type="entry name" value="HTH_ARAC_FAMILY_2"/>
    <property type="match status" value="1"/>
</dbReference>
<reference evidence="6 7" key="1">
    <citation type="submission" date="2023-07" db="EMBL/GenBank/DDBJ databases">
        <title>Genomic Encyclopedia of Type Strains, Phase IV (KMG-IV): sequencing the most valuable type-strain genomes for metagenomic binning, comparative biology and taxonomic classification.</title>
        <authorList>
            <person name="Goeker M."/>
        </authorList>
    </citation>
    <scope>NUCLEOTIDE SEQUENCE [LARGE SCALE GENOMIC DNA]</scope>
    <source>
        <strain evidence="6 7">DSM 29005</strain>
    </source>
</reference>
<accession>A0ABT9ZKE2</accession>
<evidence type="ECO:0000256" key="1">
    <source>
        <dbReference type="ARBA" id="ARBA00023015"/>
    </source>
</evidence>
<dbReference type="Gene3D" id="3.30.450.20">
    <property type="entry name" value="PAS domain"/>
    <property type="match status" value="1"/>
</dbReference>
<dbReference type="InterPro" id="IPR018060">
    <property type="entry name" value="HTH_AraC"/>
</dbReference>
<keyword evidence="4" id="KW-1133">Transmembrane helix</keyword>
<evidence type="ECO:0000313" key="6">
    <source>
        <dbReference type="EMBL" id="MDQ0232008.1"/>
    </source>
</evidence>
<keyword evidence="3" id="KW-0804">Transcription</keyword>
<comment type="caution">
    <text evidence="6">The sequence shown here is derived from an EMBL/GenBank/DDBJ whole genome shotgun (WGS) entry which is preliminary data.</text>
</comment>
<evidence type="ECO:0000259" key="5">
    <source>
        <dbReference type="PROSITE" id="PS01124"/>
    </source>
</evidence>
<feature type="domain" description="HTH araC/xylS-type" evidence="5">
    <location>
        <begin position="650"/>
        <end position="748"/>
    </location>
</feature>
<organism evidence="6 7">
    <name type="scientific">Metabacillus malikii</name>
    <dbReference type="NCBI Taxonomy" id="1504265"/>
    <lineage>
        <taxon>Bacteria</taxon>
        <taxon>Bacillati</taxon>
        <taxon>Bacillota</taxon>
        <taxon>Bacilli</taxon>
        <taxon>Bacillales</taxon>
        <taxon>Bacillaceae</taxon>
        <taxon>Metabacillus</taxon>
    </lineage>
</organism>
<dbReference type="PANTHER" id="PTHR43280">
    <property type="entry name" value="ARAC-FAMILY TRANSCRIPTIONAL REGULATOR"/>
    <property type="match status" value="1"/>
</dbReference>
<dbReference type="PANTHER" id="PTHR43280:SF10">
    <property type="entry name" value="REGULATORY PROTEIN POCR"/>
    <property type="match status" value="1"/>
</dbReference>
<protein>
    <submittedName>
        <fullName evidence="6">AraC-like DNA-binding protein</fullName>
    </submittedName>
</protein>
<dbReference type="RefSeq" id="WP_307343924.1">
    <property type="nucleotide sequence ID" value="NZ_JAUSUD010000017.1"/>
</dbReference>
<dbReference type="Pfam" id="PF12833">
    <property type="entry name" value="HTH_18"/>
    <property type="match status" value="1"/>
</dbReference>
<keyword evidence="4" id="KW-0812">Transmembrane</keyword>
<evidence type="ECO:0000313" key="7">
    <source>
        <dbReference type="Proteomes" id="UP001234495"/>
    </source>
</evidence>
<keyword evidence="7" id="KW-1185">Reference proteome</keyword>
<feature type="transmembrane region" description="Helical" evidence="4">
    <location>
        <begin position="12"/>
        <end position="33"/>
    </location>
</feature>
<evidence type="ECO:0000256" key="4">
    <source>
        <dbReference type="SAM" id="Phobius"/>
    </source>
</evidence>
<dbReference type="Proteomes" id="UP001234495">
    <property type="component" value="Unassembled WGS sequence"/>
</dbReference>
<dbReference type="SMART" id="SM00342">
    <property type="entry name" value="HTH_ARAC"/>
    <property type="match status" value="1"/>
</dbReference>
<feature type="transmembrane region" description="Helical" evidence="4">
    <location>
        <begin position="283"/>
        <end position="303"/>
    </location>
</feature>
<name>A0ABT9ZKE2_9BACI</name>
<evidence type="ECO:0000256" key="2">
    <source>
        <dbReference type="ARBA" id="ARBA00023125"/>
    </source>
</evidence>
<dbReference type="Gene3D" id="1.10.10.60">
    <property type="entry name" value="Homeodomain-like"/>
    <property type="match status" value="2"/>
</dbReference>
<gene>
    <name evidence="6" type="ORF">J2S19_003293</name>
</gene>
<proteinExistence type="predicted"/>
<keyword evidence="1" id="KW-0805">Transcription regulation</keyword>